<feature type="repeat" description="TPR" evidence="3">
    <location>
        <begin position="419"/>
        <end position="452"/>
    </location>
</feature>
<reference evidence="4" key="1">
    <citation type="submission" date="2014-05" db="EMBL/GenBank/DDBJ databases">
        <authorList>
            <person name="Horn Fabian"/>
        </authorList>
    </citation>
    <scope>NUCLEOTIDE SEQUENCE</scope>
</reference>
<dbReference type="GO" id="GO:0009279">
    <property type="term" value="C:cell outer membrane"/>
    <property type="evidence" value="ECO:0007669"/>
    <property type="project" value="TreeGrafter"/>
</dbReference>
<dbReference type="Pfam" id="PF00515">
    <property type="entry name" value="TPR_1"/>
    <property type="match status" value="1"/>
</dbReference>
<evidence type="ECO:0000256" key="2">
    <source>
        <dbReference type="ARBA" id="ARBA00022803"/>
    </source>
</evidence>
<feature type="repeat" description="TPR" evidence="3">
    <location>
        <begin position="521"/>
        <end position="554"/>
    </location>
</feature>
<dbReference type="InterPro" id="IPR011990">
    <property type="entry name" value="TPR-like_helical_dom_sf"/>
</dbReference>
<evidence type="ECO:0000256" key="1">
    <source>
        <dbReference type="ARBA" id="ARBA00022737"/>
    </source>
</evidence>
<proteinExistence type="predicted"/>
<feature type="repeat" description="TPR" evidence="3">
    <location>
        <begin position="657"/>
        <end position="690"/>
    </location>
</feature>
<feature type="repeat" description="TPR" evidence="3">
    <location>
        <begin position="623"/>
        <end position="656"/>
    </location>
</feature>
<dbReference type="Pfam" id="PF07719">
    <property type="entry name" value="TPR_2"/>
    <property type="match status" value="1"/>
</dbReference>
<feature type="repeat" description="TPR" evidence="3">
    <location>
        <begin position="453"/>
        <end position="486"/>
    </location>
</feature>
<dbReference type="InterPro" id="IPR050498">
    <property type="entry name" value="Ycf3"/>
</dbReference>
<dbReference type="HOGENOM" id="CLU_006862_0_0_11"/>
<keyword evidence="6" id="KW-1185">Reference proteome</keyword>
<dbReference type="PANTHER" id="PTHR44858:SF1">
    <property type="entry name" value="UDP-N-ACETYLGLUCOSAMINE--PEPTIDE N-ACETYLGLUCOSAMINYLTRANSFERASE SPINDLY-RELATED"/>
    <property type="match status" value="1"/>
</dbReference>
<dbReference type="Gene3D" id="1.25.40.10">
    <property type="entry name" value="Tetratricopeptide repeat domain"/>
    <property type="match status" value="3"/>
</dbReference>
<dbReference type="Pfam" id="PF13424">
    <property type="entry name" value="TPR_12"/>
    <property type="match status" value="2"/>
</dbReference>
<dbReference type="SUPFAM" id="SSF48452">
    <property type="entry name" value="TPR-like"/>
    <property type="match status" value="1"/>
</dbReference>
<dbReference type="AlphaFoldDB" id="A0A061A2Z8"/>
<evidence type="ECO:0000313" key="4">
    <source>
        <dbReference type="EMBL" id="CDR09784.1"/>
    </source>
</evidence>
<accession>A0A061A2Z8</accession>
<evidence type="ECO:0000313" key="5">
    <source>
        <dbReference type="EMBL" id="MBP2065257.1"/>
    </source>
</evidence>
<keyword evidence="1" id="KW-0677">Repeat</keyword>
<name>A0A061A2Z8_9ACTN</name>
<evidence type="ECO:0000256" key="3">
    <source>
        <dbReference type="PROSITE-ProRule" id="PRU00339"/>
    </source>
</evidence>
<reference evidence="5 6" key="2">
    <citation type="submission" date="2021-03" db="EMBL/GenBank/DDBJ databases">
        <title>Genomic Encyclopedia of Type Strains, Phase IV (KMG-IV): sequencing the most valuable type-strain genomes for metagenomic binning, comparative biology and taxonomic classification.</title>
        <authorList>
            <person name="Goeker M."/>
        </authorList>
    </citation>
    <scope>NUCLEOTIDE SEQUENCE [LARGE SCALE GENOMIC DNA]</scope>
    <source>
        <strain evidence="5 6">DSM 41954</strain>
    </source>
</reference>
<dbReference type="PANTHER" id="PTHR44858">
    <property type="entry name" value="TETRATRICOPEPTIDE REPEAT PROTEIN 6"/>
    <property type="match status" value="1"/>
</dbReference>
<keyword evidence="2 3" id="KW-0802">TPR repeat</keyword>
<feature type="repeat" description="TPR" evidence="3">
    <location>
        <begin position="487"/>
        <end position="520"/>
    </location>
</feature>
<dbReference type="InterPro" id="IPR013105">
    <property type="entry name" value="TPR_2"/>
</dbReference>
<feature type="repeat" description="TPR" evidence="3">
    <location>
        <begin position="385"/>
        <end position="418"/>
    </location>
</feature>
<dbReference type="InterPro" id="IPR019734">
    <property type="entry name" value="TPR_rpt"/>
</dbReference>
<evidence type="ECO:0000313" key="6">
    <source>
        <dbReference type="Proteomes" id="UP000756710"/>
    </source>
</evidence>
<dbReference type="SMART" id="SM00028">
    <property type="entry name" value="TPR"/>
    <property type="match status" value="9"/>
</dbReference>
<dbReference type="PROSITE" id="PS50005">
    <property type="entry name" value="TPR"/>
    <property type="match status" value="9"/>
</dbReference>
<sequence length="808" mass="91803">MDPNQVAASMDRWRAALSTRLRSHDDVQLVMSPVQVLAPAFVEELAEAAGRQEWVVLIFDTYERTGPVLDVWLRDLTLTDRYGELPTNIIVVMAGQGQLDPRCWGEHMDLVATIPLDVFTETEARQFLASRHVTDERVVDVILQLSGRLPVLLSLLSESRPTSVDEIGDASGTAVERFLKWETDPARRTAARACALPQELNEDIYRAAVDPQASDLFGWLRGLSFVTDRGGRCHYHQVVRATMLRLLRTQSPVSWQQQHTQLARTFRTWQHQLRETDPERASERWWLDDQWREHRLQERYHLLCANPEGALPEALRDLLDAYDHGTATLRRWAHMLTQAGHDNGTSTLTNRGQQILTALEDTSAPGVAALTLLIRQDILDTDGRALAHTLRGRDHRNAGRYEQALNDYNAALALDPIRKRVRFGRGATYRLMGRYDDALTDFNRAIELDPDYAVALVRRGQTYRVMGRYGDALTDLDRAMELESNNLVAIGSRGQTYRLMGRYEDALTDFDRAIELDPGMLWAVGSRGETYRLMGRYEDALTDLDRAIELKPDMLWAMAERGETYRLMGRYEDALTDFNRAIELEPDMLWAMAERGETYRLMGRYEDALTDFDRAIELEPDMLWAMAERGETYRLMGRYEDALTDFNRAIELDADYALAIADRGETYRLMRQYDDALTDLDRAIQLDPDNAWEQYQKALVLGALGSADREECLGQALEVFTRESAGSGWDARQAKGNAFIVSCAMSRWESAHQLLNDFLQPCSGAGLLSDAVMDLRDLADAMPTIADQLILFQQRIEEARQGSGCAES</sequence>
<gene>
    <name evidence="5" type="ORF">J2Z30_006288</name>
    <name evidence="4" type="ORF">SIRAN6379</name>
</gene>
<protein>
    <submittedName>
        <fullName evidence="5">Tetratricopeptide (TPR) repeat protein</fullName>
    </submittedName>
    <submittedName>
        <fullName evidence="4">Tetratricopeptide TPR_2 repeat-containingprotein</fullName>
    </submittedName>
</protein>
<dbReference type="RefSeq" id="WP_052701584.1">
    <property type="nucleotide sequence ID" value="NZ_BAABDR010000007.1"/>
</dbReference>
<dbReference type="GeneID" id="32470621"/>
<dbReference type="EMBL" id="LK022848">
    <property type="protein sequence ID" value="CDR09784.1"/>
    <property type="molecule type" value="Genomic_DNA"/>
</dbReference>
<dbReference type="Proteomes" id="UP000756710">
    <property type="component" value="Unassembled WGS sequence"/>
</dbReference>
<dbReference type="GO" id="GO:0046813">
    <property type="term" value="P:receptor-mediated virion attachment to host cell"/>
    <property type="evidence" value="ECO:0007669"/>
    <property type="project" value="TreeGrafter"/>
</dbReference>
<dbReference type="Pfam" id="PF13432">
    <property type="entry name" value="TPR_16"/>
    <property type="match status" value="1"/>
</dbReference>
<feature type="repeat" description="TPR" evidence="3">
    <location>
        <begin position="589"/>
        <end position="622"/>
    </location>
</feature>
<dbReference type="EMBL" id="JAGGLR010000018">
    <property type="protein sequence ID" value="MBP2065257.1"/>
    <property type="molecule type" value="Genomic_DNA"/>
</dbReference>
<organism evidence="4">
    <name type="scientific">Streptomyces iranensis</name>
    <dbReference type="NCBI Taxonomy" id="576784"/>
    <lineage>
        <taxon>Bacteria</taxon>
        <taxon>Bacillati</taxon>
        <taxon>Actinomycetota</taxon>
        <taxon>Actinomycetes</taxon>
        <taxon>Kitasatosporales</taxon>
        <taxon>Streptomycetaceae</taxon>
        <taxon>Streptomyces</taxon>
        <taxon>Streptomyces violaceusniger group</taxon>
    </lineage>
</organism>
<feature type="repeat" description="TPR" evidence="3">
    <location>
        <begin position="555"/>
        <end position="588"/>
    </location>
</feature>
<dbReference type="PROSITE" id="PS50293">
    <property type="entry name" value="TPR_REGION"/>
    <property type="match status" value="5"/>
</dbReference>